<dbReference type="PANTHER" id="PTHR15995:SF1">
    <property type="entry name" value="PROTEIN ZWILCH HOMOLOG"/>
    <property type="match status" value="1"/>
</dbReference>
<dbReference type="EMBL" id="GL882880">
    <property type="protein sequence ID" value="EGF82383.1"/>
    <property type="molecule type" value="Genomic_DNA"/>
</dbReference>
<accession>F4NVY0</accession>
<keyword evidence="4" id="KW-0132">Cell division</keyword>
<dbReference type="GO" id="GO:0007094">
    <property type="term" value="P:mitotic spindle assembly checkpoint signaling"/>
    <property type="evidence" value="ECO:0000318"/>
    <property type="project" value="GO_Central"/>
</dbReference>
<evidence type="ECO:0000256" key="1">
    <source>
        <dbReference type="ARBA" id="ARBA00004584"/>
    </source>
</evidence>
<comment type="similarity">
    <text evidence="2">Belongs to the ZWILCH family.</text>
</comment>
<dbReference type="Proteomes" id="UP000007241">
    <property type="component" value="Unassembled WGS sequence"/>
</dbReference>
<sequence>MLATTESVIVEQDRVLDTDILRDVTALIAQLASAIDTRKHLSKGSILSAIPYEDLLFWVVHQNILHPLRDVLDVPVFVIVSAKTFDSVVPDQLEMHWKDVIHVGVSSKTITASNPENLEICTSTPLCQWKSLIPIPIDSSRHFFSTVLLQKNLKHISVPLVCLNVSESLQLSYTVLYPIVDSRPLFAQLEYSEISQATAVSINSIIPEITVVPSKALCSATYEILNKPIFSNHDNHASSTIDLHVDWDSSDLKLLSAPVNANGFSLLQTLTTWNRIRQEDPQWTSCVVDSNTDKTQNKPNLPLSNLVDEFLSETKTNLEVLQDAKQNKFEFEETGSDSTESSGGFNPLKRRQVFDFAEQVWVFCQQGTLRADIADALTAIIEELETGRLLPRVAKDNLSSFANIIRSCLKLSVQHQAADAKDQRESITATFDFWLEQPLECLVDIGLWKLKRDYEFQLLDGNNASRHQLEFFMDSSLSFDHQILRLWCLHRTLELVCLIKCNILVMSSEVLRSITQTTLRYYRNLVEQHETNVTSNDEKVDISLNIDVPFTMQVYLPRFSTSTQKTIASLTSSFEISRWKATIKDATQHDACMDYQVILDSTNLLFIPYQTDSTALTNMTSLGVDECMMDTARQDIWGYQKNGTWRSIVVRHPSSK</sequence>
<dbReference type="Pfam" id="PF09817">
    <property type="entry name" value="Zwilch"/>
    <property type="match status" value="1"/>
</dbReference>
<keyword evidence="9" id="KW-1185">Reference proteome</keyword>
<evidence type="ECO:0000256" key="3">
    <source>
        <dbReference type="ARBA" id="ARBA00022454"/>
    </source>
</evidence>
<evidence type="ECO:0000313" key="8">
    <source>
        <dbReference type="EMBL" id="EGF82383.1"/>
    </source>
</evidence>
<dbReference type="RefSeq" id="XP_006676904.1">
    <property type="nucleotide sequence ID" value="XM_006676841.1"/>
</dbReference>
<name>F4NVY0_BATDJ</name>
<dbReference type="GO" id="GO:0034501">
    <property type="term" value="P:protein localization to kinetochore"/>
    <property type="evidence" value="ECO:0000318"/>
    <property type="project" value="GO_Central"/>
</dbReference>
<protein>
    <submittedName>
        <fullName evidence="8">Uncharacterized protein</fullName>
    </submittedName>
</protein>
<dbReference type="PANTHER" id="PTHR15995">
    <property type="entry name" value="PROTEIN ZWILCH HOMOLOG"/>
    <property type="match status" value="1"/>
</dbReference>
<evidence type="ECO:0000256" key="4">
    <source>
        <dbReference type="ARBA" id="ARBA00022618"/>
    </source>
</evidence>
<comment type="subcellular location">
    <subcellularLocation>
        <location evidence="1">Chromosome</location>
        <location evidence="1">Centromere</location>
    </subcellularLocation>
</comment>
<proteinExistence type="inferred from homology"/>
<evidence type="ECO:0000256" key="7">
    <source>
        <dbReference type="ARBA" id="ARBA00023328"/>
    </source>
</evidence>
<gene>
    <name evidence="8" type="ORF">BATDEDRAFT_86190</name>
</gene>
<dbReference type="HOGENOM" id="CLU_417949_0_0_1"/>
<evidence type="ECO:0000256" key="2">
    <source>
        <dbReference type="ARBA" id="ARBA00009062"/>
    </source>
</evidence>
<keyword evidence="7" id="KW-0137">Centromere</keyword>
<evidence type="ECO:0000256" key="5">
    <source>
        <dbReference type="ARBA" id="ARBA00022776"/>
    </source>
</evidence>
<dbReference type="AlphaFoldDB" id="F4NVY0"/>
<keyword evidence="6" id="KW-0131">Cell cycle</keyword>
<dbReference type="STRING" id="684364.F4NVY0"/>
<dbReference type="InterPro" id="IPR018630">
    <property type="entry name" value="Zwilch"/>
</dbReference>
<reference evidence="8 9" key="1">
    <citation type="submission" date="2009-12" db="EMBL/GenBank/DDBJ databases">
        <title>The draft genome of Batrachochytrium dendrobatidis.</title>
        <authorList>
            <consortium name="US DOE Joint Genome Institute (JGI-PGF)"/>
            <person name="Kuo A."/>
            <person name="Salamov A."/>
            <person name="Schmutz J."/>
            <person name="Lucas S."/>
            <person name="Pitluck S."/>
            <person name="Rosenblum E."/>
            <person name="Stajich J."/>
            <person name="Eisen M."/>
            <person name="Grigoriev I.V."/>
        </authorList>
    </citation>
    <scope>NUCLEOTIDE SEQUENCE [LARGE SCALE GENOMIC DNA]</scope>
    <source>
        <strain evidence="9">JAM81 / FGSC 10211</strain>
    </source>
</reference>
<organism evidence="8 9">
    <name type="scientific">Batrachochytrium dendrobatidis (strain JAM81 / FGSC 10211)</name>
    <name type="common">Frog chytrid fungus</name>
    <dbReference type="NCBI Taxonomy" id="684364"/>
    <lineage>
        <taxon>Eukaryota</taxon>
        <taxon>Fungi</taxon>
        <taxon>Fungi incertae sedis</taxon>
        <taxon>Chytridiomycota</taxon>
        <taxon>Chytridiomycota incertae sedis</taxon>
        <taxon>Chytridiomycetes</taxon>
        <taxon>Rhizophydiales</taxon>
        <taxon>Rhizophydiales incertae sedis</taxon>
        <taxon>Batrachochytrium</taxon>
    </lineage>
</organism>
<dbReference type="Gene3D" id="1.10.287.1880">
    <property type="match status" value="1"/>
</dbReference>
<dbReference type="OMA" id="EDSCINE"/>
<dbReference type="Gene3D" id="1.20.58.730">
    <property type="match status" value="1"/>
</dbReference>
<evidence type="ECO:0000313" key="9">
    <source>
        <dbReference type="Proteomes" id="UP000007241"/>
    </source>
</evidence>
<dbReference type="GO" id="GO:0051301">
    <property type="term" value="P:cell division"/>
    <property type="evidence" value="ECO:0007669"/>
    <property type="project" value="UniProtKB-KW"/>
</dbReference>
<dbReference type="GO" id="GO:1990423">
    <property type="term" value="C:RZZ complex"/>
    <property type="evidence" value="ECO:0000318"/>
    <property type="project" value="GO_Central"/>
</dbReference>
<dbReference type="OrthoDB" id="5556307at2759"/>
<dbReference type="InParanoid" id="F4NVY0"/>
<dbReference type="GeneID" id="18242362"/>
<evidence type="ECO:0000256" key="6">
    <source>
        <dbReference type="ARBA" id="ARBA00023306"/>
    </source>
</evidence>
<keyword evidence="5" id="KW-0498">Mitosis</keyword>
<keyword evidence="3" id="KW-0158">Chromosome</keyword>